<dbReference type="Proteomes" id="UP000003880">
    <property type="component" value="Unassembled WGS sequence"/>
</dbReference>
<accession>D4B6C6</accession>
<proteinExistence type="predicted"/>
<dbReference type="EMBL" id="ABWL02000002">
    <property type="protein sequence ID" value="EFE10585.1"/>
    <property type="molecule type" value="Genomic_DNA"/>
</dbReference>
<organism evidence="1 2">
    <name type="scientific">Citrobacter youngae ATCC 29220</name>
    <dbReference type="NCBI Taxonomy" id="500640"/>
    <lineage>
        <taxon>Bacteria</taxon>
        <taxon>Pseudomonadati</taxon>
        <taxon>Pseudomonadota</taxon>
        <taxon>Gammaproteobacteria</taxon>
        <taxon>Enterobacterales</taxon>
        <taxon>Enterobacteriaceae</taxon>
        <taxon>Citrobacter</taxon>
        <taxon>Citrobacter freundii complex</taxon>
    </lineage>
</organism>
<protein>
    <submittedName>
        <fullName evidence="1">Uncharacterized protein</fullName>
    </submittedName>
</protein>
<sequence length="39" mass="4293">MQRKFVAKSANLKGAKRPDGEMTSVTIHMVGYCPILLSN</sequence>
<name>D4B6C6_9ENTR</name>
<evidence type="ECO:0000313" key="1">
    <source>
        <dbReference type="EMBL" id="EFE10585.1"/>
    </source>
</evidence>
<gene>
    <name evidence="1" type="ORF">CIT292_06763</name>
</gene>
<evidence type="ECO:0000313" key="2">
    <source>
        <dbReference type="Proteomes" id="UP000003880"/>
    </source>
</evidence>
<reference evidence="1 2" key="1">
    <citation type="submission" date="2010-02" db="EMBL/GenBank/DDBJ databases">
        <authorList>
            <person name="Weinstock G."/>
            <person name="Sodergren E."/>
            <person name="Clifton S."/>
            <person name="Fulton L."/>
            <person name="Fulton B."/>
            <person name="Courtney L."/>
            <person name="Fronick C."/>
            <person name="Harrison M."/>
            <person name="Strong C."/>
            <person name="Farmer C."/>
            <person name="Delahaunty K."/>
            <person name="Markovic C."/>
            <person name="Hall O."/>
            <person name="Minx P."/>
            <person name="Tomlinson C."/>
            <person name="Mitreva M."/>
            <person name="Nelson J."/>
            <person name="Hou S."/>
            <person name="Wollam A."/>
            <person name="Pepin K.H."/>
            <person name="Johnson M."/>
            <person name="Bhonagiri V."/>
            <person name="Zhang X."/>
            <person name="Suruliraj S."/>
            <person name="Warren W."/>
            <person name="Chinwalla A."/>
            <person name="Mardis E.R."/>
            <person name="Wilson R.K."/>
        </authorList>
    </citation>
    <scope>NUCLEOTIDE SEQUENCE [LARGE SCALE GENOMIC DNA]</scope>
    <source>
        <strain evidence="1 2">ATCC 29220</strain>
    </source>
</reference>
<dbReference type="HOGENOM" id="CLU_3306999_0_0_6"/>
<dbReference type="AlphaFoldDB" id="D4B6C6"/>
<comment type="caution">
    <text evidence="1">The sequence shown here is derived from an EMBL/GenBank/DDBJ whole genome shotgun (WGS) entry which is preliminary data.</text>
</comment>